<evidence type="ECO:0000256" key="1">
    <source>
        <dbReference type="SAM" id="Phobius"/>
    </source>
</evidence>
<feature type="transmembrane region" description="Helical" evidence="1">
    <location>
        <begin position="186"/>
        <end position="208"/>
    </location>
</feature>
<name>A0A8J7QAK2_9BACT</name>
<dbReference type="EMBL" id="JAFREP010000015">
    <property type="protein sequence ID" value="MBO1320104.1"/>
    <property type="molecule type" value="Genomic_DNA"/>
</dbReference>
<protein>
    <submittedName>
        <fullName evidence="2">Polymer-forming cytoskeletal protein</fullName>
    </submittedName>
</protein>
<organism evidence="2 3">
    <name type="scientific">Acanthopleuribacter pedis</name>
    <dbReference type="NCBI Taxonomy" id="442870"/>
    <lineage>
        <taxon>Bacteria</taxon>
        <taxon>Pseudomonadati</taxon>
        <taxon>Acidobacteriota</taxon>
        <taxon>Holophagae</taxon>
        <taxon>Acanthopleuribacterales</taxon>
        <taxon>Acanthopleuribacteraceae</taxon>
        <taxon>Acanthopleuribacter</taxon>
    </lineage>
</organism>
<dbReference type="AlphaFoldDB" id="A0A8J7QAK2"/>
<keyword evidence="1" id="KW-0472">Membrane</keyword>
<dbReference type="Proteomes" id="UP000664417">
    <property type="component" value="Unassembled WGS sequence"/>
</dbReference>
<proteinExistence type="predicted"/>
<evidence type="ECO:0000313" key="3">
    <source>
        <dbReference type="Proteomes" id="UP000664417"/>
    </source>
</evidence>
<comment type="caution">
    <text evidence="2">The sequence shown here is derived from an EMBL/GenBank/DDBJ whole genome shotgun (WGS) entry which is preliminary data.</text>
</comment>
<keyword evidence="1" id="KW-0812">Transmembrane</keyword>
<gene>
    <name evidence="2" type="ORF">J3U88_16635</name>
</gene>
<reference evidence="2" key="1">
    <citation type="submission" date="2021-03" db="EMBL/GenBank/DDBJ databases">
        <authorList>
            <person name="Wang G."/>
        </authorList>
    </citation>
    <scope>NUCLEOTIDE SEQUENCE</scope>
    <source>
        <strain evidence="2">KCTC 12899</strain>
    </source>
</reference>
<feature type="transmembrane region" description="Helical" evidence="1">
    <location>
        <begin position="145"/>
        <end position="166"/>
    </location>
</feature>
<keyword evidence="3" id="KW-1185">Reference proteome</keyword>
<feature type="transmembrane region" description="Helical" evidence="1">
    <location>
        <begin position="274"/>
        <end position="294"/>
    </location>
</feature>
<keyword evidence="1" id="KW-1133">Transmembrane helix</keyword>
<feature type="transmembrane region" description="Helical" evidence="1">
    <location>
        <begin position="246"/>
        <end position="268"/>
    </location>
</feature>
<feature type="transmembrane region" description="Helical" evidence="1">
    <location>
        <begin position="214"/>
        <end position="234"/>
    </location>
</feature>
<accession>A0A8J7QAK2</accession>
<evidence type="ECO:0000313" key="2">
    <source>
        <dbReference type="EMBL" id="MBO1320104.1"/>
    </source>
</evidence>
<dbReference type="RefSeq" id="WP_207860056.1">
    <property type="nucleotide sequence ID" value="NZ_JAFREP010000015.1"/>
</dbReference>
<sequence length="308" mass="33245">MMKLTPALLKNGIPASVVKLPILLLFWCLPALFAADVPVRVLPGVSYQNDLFSLGQQVIVEGSVEGDVSAVNGDVHVKGTISGNVTALNGNVTLYRNAEVGGNLVCIGGEVTRHNVSRLQGRSIHHFAPSRAQDTQLLHSFNGRMAFIFSQTFVLFLLLIGTFYIFPNQVNEAGFQLTQDPARHFVIGLVTVAAFCTALFFSVLLMVVLIGFPLFLVFAAGLTVVGVFGAMVVLHRLAQWLETLSGGLVTTVPASLLAVAGFVLLSQVPWVNQFVLAGCLVLGSGVVIETRFGTNKQWFTKKKRYWGA</sequence>